<evidence type="ECO:0000313" key="3">
    <source>
        <dbReference type="EMBL" id="TXG89619.1"/>
    </source>
</evidence>
<dbReference type="PROSITE" id="PS51257">
    <property type="entry name" value="PROKAR_LIPOPROTEIN"/>
    <property type="match status" value="1"/>
</dbReference>
<feature type="compositionally biased region" description="Low complexity" evidence="1">
    <location>
        <begin position="29"/>
        <end position="43"/>
    </location>
</feature>
<dbReference type="RefSeq" id="WP_010840381.1">
    <property type="nucleotide sequence ID" value="NZ_QRCM01000001.1"/>
</dbReference>
<proteinExistence type="predicted"/>
<feature type="region of interest" description="Disordered" evidence="1">
    <location>
        <begin position="24"/>
        <end position="60"/>
    </location>
</feature>
<dbReference type="AlphaFoldDB" id="A0A6P2CA43"/>
<evidence type="ECO:0000256" key="2">
    <source>
        <dbReference type="SAM" id="SignalP"/>
    </source>
</evidence>
<dbReference type="InterPro" id="IPR024520">
    <property type="entry name" value="DUF3558"/>
</dbReference>
<dbReference type="Pfam" id="PF12079">
    <property type="entry name" value="DUF3558"/>
    <property type="match status" value="1"/>
</dbReference>
<dbReference type="Proteomes" id="UP000471120">
    <property type="component" value="Unassembled WGS sequence"/>
</dbReference>
<protein>
    <submittedName>
        <fullName evidence="3">DUF3558 domain-containing protein</fullName>
    </submittedName>
</protein>
<gene>
    <name evidence="3" type="ORF">DW322_04500</name>
</gene>
<name>A0A6P2CA43_9NOCA</name>
<organism evidence="3 4">
    <name type="scientific">Rhodococcus rhodnii</name>
    <dbReference type="NCBI Taxonomy" id="38312"/>
    <lineage>
        <taxon>Bacteria</taxon>
        <taxon>Bacillati</taxon>
        <taxon>Actinomycetota</taxon>
        <taxon>Actinomycetes</taxon>
        <taxon>Mycobacteriales</taxon>
        <taxon>Nocardiaceae</taxon>
        <taxon>Rhodococcus</taxon>
    </lineage>
</organism>
<accession>A0A6P2CA43</accession>
<dbReference type="EMBL" id="QRCM01000001">
    <property type="protein sequence ID" value="TXG89619.1"/>
    <property type="molecule type" value="Genomic_DNA"/>
</dbReference>
<comment type="caution">
    <text evidence="3">The sequence shown here is derived from an EMBL/GenBank/DDBJ whole genome shotgun (WGS) entry which is preliminary data.</text>
</comment>
<evidence type="ECO:0000313" key="4">
    <source>
        <dbReference type="Proteomes" id="UP000471120"/>
    </source>
</evidence>
<evidence type="ECO:0000256" key="1">
    <source>
        <dbReference type="SAM" id="MobiDB-lite"/>
    </source>
</evidence>
<feature type="signal peptide" evidence="2">
    <location>
        <begin position="1"/>
        <end position="28"/>
    </location>
</feature>
<sequence>MSANSLRVPLIAAALLLAVSCASENAGGADSPSSSNEADSSSPALPPRHIDESERPQVTFDPCRDLTDEAISAIGYDPATEDGADTLGESQTFLGCSWKTDPRRYHLTVTAGNVTLDEHRARNSGYATESSLAGVPALMMLDPRVPDSCVAALPSDFGAVLLLRTDRDLGSPASPTTPDQRCEGIEQTAAAVVDAMNPAK</sequence>
<reference evidence="3 4" key="1">
    <citation type="submission" date="2018-07" db="EMBL/GenBank/DDBJ databases">
        <title>Genome sequence of Rhodococcus rhodnii ATCC 35071 from Rhodnius prolixus.</title>
        <authorList>
            <person name="Patel V."/>
            <person name="Vogel K.J."/>
        </authorList>
    </citation>
    <scope>NUCLEOTIDE SEQUENCE [LARGE SCALE GENOMIC DNA]</scope>
    <source>
        <strain evidence="3 4">ATCC 35071</strain>
    </source>
</reference>
<keyword evidence="2" id="KW-0732">Signal</keyword>
<feature type="chain" id="PRO_5027047093" evidence="2">
    <location>
        <begin position="29"/>
        <end position="200"/>
    </location>
</feature>